<reference evidence="2 3" key="1">
    <citation type="submission" date="2022-10" db="EMBL/GenBank/DDBJ databases">
        <title>Description of Fervidibacillus gen. nov. in the family Fervidibacillaceae fam. nov. with two species, Fervidibacillus albus sp. nov., and Fervidibacillus halotolerans sp. nov., isolated from tidal flat sediments.</title>
        <authorList>
            <person name="Kwon K.K."/>
            <person name="Yang S.-H."/>
        </authorList>
    </citation>
    <scope>NUCLEOTIDE SEQUENCE [LARGE SCALE GENOMIC DNA]</scope>
    <source>
        <strain evidence="2 3">DSM 23332</strain>
    </source>
</reference>
<evidence type="ECO:0000313" key="3">
    <source>
        <dbReference type="Proteomes" id="UP001208656"/>
    </source>
</evidence>
<name>A0ABT2WDI5_9BACI</name>
<organism evidence="2 3">
    <name type="scientific">Pallidibacillus thermolactis</name>
    <dbReference type="NCBI Taxonomy" id="251051"/>
    <lineage>
        <taxon>Bacteria</taxon>
        <taxon>Bacillati</taxon>
        <taxon>Bacillota</taxon>
        <taxon>Bacilli</taxon>
        <taxon>Bacillales</taxon>
        <taxon>Bacillaceae</taxon>
        <taxon>Pallidibacillus</taxon>
    </lineage>
</organism>
<dbReference type="InterPro" id="IPR002629">
    <property type="entry name" value="Met_Synth_C/arc"/>
</dbReference>
<comment type="caution">
    <text evidence="2">The sequence shown here is derived from an EMBL/GenBank/DDBJ whole genome shotgun (WGS) entry which is preliminary data.</text>
</comment>
<dbReference type="PANTHER" id="PTHR43844">
    <property type="entry name" value="METHIONINE SYNTHASE"/>
    <property type="match status" value="1"/>
</dbReference>
<dbReference type="GO" id="GO:0032259">
    <property type="term" value="P:methylation"/>
    <property type="evidence" value="ECO:0007669"/>
    <property type="project" value="UniProtKB-KW"/>
</dbReference>
<sequence length="376" mass="43240">MALKTSIKAPFYADHVGSFLRTKVIKEARKAFQNGDISQNKLTAIEDEEIEKLVQKQIELGLKSITDGEFRREYWHLDFLAGLKGVDWFEAEYVNRFKGPSPKNKAIKIVDKIDFDNHYMIEHFQFLKETVEKHGDGTQVAKFSIPSPNMLIGRFQSDEYYQGDLETLIEDTIVAYQKAIQAFYDAGCRYLQLDDTSWSDFVDENRIKLVKERYGTEVNEIIASRVHAINGAVSEKPDDLVITMHICRGNFQSTYFAEGSYENISDTIFTDLDIDGLFLEYDDERSGDFKPLRSFKRKNQKVVLGLLTSKFPDLEDADYIRNRINEASQFIPLENLAISPQCGFSSTEEGNLLTEEEQWNKIKHLIQIAESVWGNS</sequence>
<dbReference type="EMBL" id="JAOUSE010000008">
    <property type="protein sequence ID" value="MCU9593751.1"/>
    <property type="molecule type" value="Genomic_DNA"/>
</dbReference>
<accession>A0ABT2WDI5</accession>
<dbReference type="PANTHER" id="PTHR43844:SF1">
    <property type="entry name" value="METHIONINE SYNTHASE"/>
    <property type="match status" value="1"/>
</dbReference>
<gene>
    <name evidence="2" type="ORF">OEV82_04710</name>
</gene>
<evidence type="ECO:0000313" key="2">
    <source>
        <dbReference type="EMBL" id="MCU9593751.1"/>
    </source>
</evidence>
<dbReference type="EC" id="2.1.1.14" evidence="2"/>
<keyword evidence="2" id="KW-0808">Transferase</keyword>
<feature type="domain" description="Cobalamin-independent methionine synthase MetE C-terminal/archaeal" evidence="1">
    <location>
        <begin position="15"/>
        <end position="348"/>
    </location>
</feature>
<dbReference type="Proteomes" id="UP001208656">
    <property type="component" value="Unassembled WGS sequence"/>
</dbReference>
<dbReference type="CDD" id="cd03311">
    <property type="entry name" value="CIMS_C_terminal_like"/>
    <property type="match status" value="1"/>
</dbReference>
<dbReference type="NCBIfam" id="NF005085">
    <property type="entry name" value="PRK06520.1"/>
    <property type="match status" value="1"/>
</dbReference>
<keyword evidence="2" id="KW-0489">Methyltransferase</keyword>
<keyword evidence="3" id="KW-1185">Reference proteome</keyword>
<protein>
    <submittedName>
        <fullName evidence="2">5-methyltetrahydropteroyltriglutamate--homocysteine S-methyltransferase</fullName>
        <ecNumber evidence="2">2.1.1.14</ecNumber>
    </submittedName>
</protein>
<proteinExistence type="predicted"/>
<evidence type="ECO:0000259" key="1">
    <source>
        <dbReference type="Pfam" id="PF01717"/>
    </source>
</evidence>
<dbReference type="Gene3D" id="3.20.20.210">
    <property type="match status" value="1"/>
</dbReference>
<dbReference type="SUPFAM" id="SSF51726">
    <property type="entry name" value="UROD/MetE-like"/>
    <property type="match status" value="1"/>
</dbReference>
<dbReference type="GO" id="GO:0003871">
    <property type="term" value="F:5-methyltetrahydropteroyltriglutamate-homocysteine S-methyltransferase activity"/>
    <property type="evidence" value="ECO:0007669"/>
    <property type="project" value="UniProtKB-EC"/>
</dbReference>
<dbReference type="Pfam" id="PF01717">
    <property type="entry name" value="Meth_synt_2"/>
    <property type="match status" value="1"/>
</dbReference>
<dbReference type="InterPro" id="IPR038071">
    <property type="entry name" value="UROD/MetE-like_sf"/>
</dbReference>
<dbReference type="RefSeq" id="WP_173662054.1">
    <property type="nucleotide sequence ID" value="NZ_JAOUSE010000008.1"/>
</dbReference>